<dbReference type="OrthoDB" id="1658724at2759"/>
<gene>
    <name evidence="5" type="ORF">OFUS_LOCUS20752</name>
</gene>
<dbReference type="PANTHER" id="PTHR11863">
    <property type="entry name" value="STEROL DESATURASE"/>
    <property type="match status" value="1"/>
</dbReference>
<evidence type="ECO:0000313" key="5">
    <source>
        <dbReference type="EMBL" id="CAH1796329.1"/>
    </source>
</evidence>
<sequence length="317" mass="37885">MDEENFNESFSTTVDGNITTERLTLKTIFNFNTWEDFRILQPIWDLRIGYEYYLCSPLFPIVLSVSFYFLCVFPPTLVDLFGREWAWYQKYKIQNNKEVTWKHVRQAMMITIWNQIVYVLPAAMAQWIWVPPNPLPERAPTLFEYSWHVMACLLLFDFEFFVWHYIHHKVRFLYKVVHSVHHRFYSPFSLVTQYMHPWELFSLGIIQTTAPMVFQCHPMTSWGYMTGAIIVGVDAHVGFDFPGLPHRWAPFGWWGGAPKHDMHHRRPNTNFQPFFNHWDRLFGFDCPSVKAGNVRPKELHEYDLRKRISIRSKCKSS</sequence>
<dbReference type="Proteomes" id="UP000749559">
    <property type="component" value="Unassembled WGS sequence"/>
</dbReference>
<comment type="subcellular location">
    <subcellularLocation>
        <location evidence="1">Membrane</location>
    </subcellularLocation>
</comment>
<dbReference type="EMBL" id="CAIIXF020000010">
    <property type="protein sequence ID" value="CAH1796329.1"/>
    <property type="molecule type" value="Genomic_DNA"/>
</dbReference>
<dbReference type="AlphaFoldDB" id="A0A8J1TVI4"/>
<dbReference type="Pfam" id="PF04116">
    <property type="entry name" value="FA_hydroxylase"/>
    <property type="match status" value="1"/>
</dbReference>
<keyword evidence="2" id="KW-0812">Transmembrane</keyword>
<name>A0A8J1TVI4_OWEFU</name>
<dbReference type="GO" id="GO:0016020">
    <property type="term" value="C:membrane"/>
    <property type="evidence" value="ECO:0007669"/>
    <property type="project" value="UniProtKB-SubCell"/>
</dbReference>
<dbReference type="InterPro" id="IPR050307">
    <property type="entry name" value="Sterol_Desaturase_Related"/>
</dbReference>
<dbReference type="GO" id="GO:0005506">
    <property type="term" value="F:iron ion binding"/>
    <property type="evidence" value="ECO:0007669"/>
    <property type="project" value="InterPro"/>
</dbReference>
<dbReference type="GO" id="GO:0016491">
    <property type="term" value="F:oxidoreductase activity"/>
    <property type="evidence" value="ECO:0007669"/>
    <property type="project" value="InterPro"/>
</dbReference>
<proteinExistence type="predicted"/>
<evidence type="ECO:0000256" key="3">
    <source>
        <dbReference type="ARBA" id="ARBA00022989"/>
    </source>
</evidence>
<protein>
    <submittedName>
        <fullName evidence="5">Uncharacterized protein</fullName>
    </submittedName>
</protein>
<evidence type="ECO:0000256" key="4">
    <source>
        <dbReference type="ARBA" id="ARBA00023136"/>
    </source>
</evidence>
<keyword evidence="4" id="KW-0472">Membrane</keyword>
<keyword evidence="6" id="KW-1185">Reference proteome</keyword>
<evidence type="ECO:0000313" key="6">
    <source>
        <dbReference type="Proteomes" id="UP000749559"/>
    </source>
</evidence>
<keyword evidence="3" id="KW-1133">Transmembrane helix</keyword>
<dbReference type="InterPro" id="IPR006694">
    <property type="entry name" value="Fatty_acid_hydroxylase"/>
</dbReference>
<comment type="caution">
    <text evidence="5">The sequence shown here is derived from an EMBL/GenBank/DDBJ whole genome shotgun (WGS) entry which is preliminary data.</text>
</comment>
<reference evidence="5" key="1">
    <citation type="submission" date="2022-03" db="EMBL/GenBank/DDBJ databases">
        <authorList>
            <person name="Martin C."/>
        </authorList>
    </citation>
    <scope>NUCLEOTIDE SEQUENCE</scope>
</reference>
<dbReference type="GO" id="GO:0008610">
    <property type="term" value="P:lipid biosynthetic process"/>
    <property type="evidence" value="ECO:0007669"/>
    <property type="project" value="InterPro"/>
</dbReference>
<evidence type="ECO:0000256" key="2">
    <source>
        <dbReference type="ARBA" id="ARBA00022692"/>
    </source>
</evidence>
<accession>A0A8J1TVI4</accession>
<evidence type="ECO:0000256" key="1">
    <source>
        <dbReference type="ARBA" id="ARBA00004370"/>
    </source>
</evidence>
<organism evidence="5 6">
    <name type="scientific">Owenia fusiformis</name>
    <name type="common">Polychaete worm</name>
    <dbReference type="NCBI Taxonomy" id="6347"/>
    <lineage>
        <taxon>Eukaryota</taxon>
        <taxon>Metazoa</taxon>
        <taxon>Spiralia</taxon>
        <taxon>Lophotrochozoa</taxon>
        <taxon>Annelida</taxon>
        <taxon>Polychaeta</taxon>
        <taxon>Sedentaria</taxon>
        <taxon>Canalipalpata</taxon>
        <taxon>Sabellida</taxon>
        <taxon>Oweniida</taxon>
        <taxon>Oweniidae</taxon>
        <taxon>Owenia</taxon>
    </lineage>
</organism>